<evidence type="ECO:0000313" key="2">
    <source>
        <dbReference type="Proteomes" id="UP000305948"/>
    </source>
</evidence>
<sequence>MLGEVHARTRLRLLLLEQRWEVVLYRDRPQGRSSNRRAEDFAARAHHVFCYGGHEDPVIGRSPDGKLLATSASVCLWNPLEGKNIRVLVGATNQSWTAPFSGALP</sequence>
<gene>
    <name evidence="1" type="ORF">OE88DRAFT_300255</name>
</gene>
<name>A0A5C3MXQ0_9AGAM</name>
<dbReference type="AlphaFoldDB" id="A0A5C3MXQ0"/>
<organism evidence="1 2">
    <name type="scientific">Heliocybe sulcata</name>
    <dbReference type="NCBI Taxonomy" id="5364"/>
    <lineage>
        <taxon>Eukaryota</taxon>
        <taxon>Fungi</taxon>
        <taxon>Dikarya</taxon>
        <taxon>Basidiomycota</taxon>
        <taxon>Agaricomycotina</taxon>
        <taxon>Agaricomycetes</taxon>
        <taxon>Gloeophyllales</taxon>
        <taxon>Gloeophyllaceae</taxon>
        <taxon>Heliocybe</taxon>
    </lineage>
</organism>
<reference evidence="1 2" key="1">
    <citation type="journal article" date="2019" name="Nat. Ecol. Evol.">
        <title>Megaphylogeny resolves global patterns of mushroom evolution.</title>
        <authorList>
            <person name="Varga T."/>
            <person name="Krizsan K."/>
            <person name="Foldi C."/>
            <person name="Dima B."/>
            <person name="Sanchez-Garcia M."/>
            <person name="Sanchez-Ramirez S."/>
            <person name="Szollosi G.J."/>
            <person name="Szarkandi J.G."/>
            <person name="Papp V."/>
            <person name="Albert L."/>
            <person name="Andreopoulos W."/>
            <person name="Angelini C."/>
            <person name="Antonin V."/>
            <person name="Barry K.W."/>
            <person name="Bougher N.L."/>
            <person name="Buchanan P."/>
            <person name="Buyck B."/>
            <person name="Bense V."/>
            <person name="Catcheside P."/>
            <person name="Chovatia M."/>
            <person name="Cooper J."/>
            <person name="Damon W."/>
            <person name="Desjardin D."/>
            <person name="Finy P."/>
            <person name="Geml J."/>
            <person name="Haridas S."/>
            <person name="Hughes K."/>
            <person name="Justo A."/>
            <person name="Karasinski D."/>
            <person name="Kautmanova I."/>
            <person name="Kiss B."/>
            <person name="Kocsube S."/>
            <person name="Kotiranta H."/>
            <person name="LaButti K.M."/>
            <person name="Lechner B.E."/>
            <person name="Liimatainen K."/>
            <person name="Lipzen A."/>
            <person name="Lukacs Z."/>
            <person name="Mihaltcheva S."/>
            <person name="Morgado L.N."/>
            <person name="Niskanen T."/>
            <person name="Noordeloos M.E."/>
            <person name="Ohm R.A."/>
            <person name="Ortiz-Santana B."/>
            <person name="Ovrebo C."/>
            <person name="Racz N."/>
            <person name="Riley R."/>
            <person name="Savchenko A."/>
            <person name="Shiryaev A."/>
            <person name="Soop K."/>
            <person name="Spirin V."/>
            <person name="Szebenyi C."/>
            <person name="Tomsovsky M."/>
            <person name="Tulloss R.E."/>
            <person name="Uehling J."/>
            <person name="Grigoriev I.V."/>
            <person name="Vagvolgyi C."/>
            <person name="Papp T."/>
            <person name="Martin F.M."/>
            <person name="Miettinen O."/>
            <person name="Hibbett D.S."/>
            <person name="Nagy L.G."/>
        </authorList>
    </citation>
    <scope>NUCLEOTIDE SEQUENCE [LARGE SCALE GENOMIC DNA]</scope>
    <source>
        <strain evidence="1 2">OMC1185</strain>
    </source>
</reference>
<dbReference type="Proteomes" id="UP000305948">
    <property type="component" value="Unassembled WGS sequence"/>
</dbReference>
<keyword evidence="2" id="KW-1185">Reference proteome</keyword>
<protein>
    <submittedName>
        <fullName evidence="1">Uncharacterized protein</fullName>
    </submittedName>
</protein>
<evidence type="ECO:0000313" key="1">
    <source>
        <dbReference type="EMBL" id="TFK49970.1"/>
    </source>
</evidence>
<accession>A0A5C3MXQ0</accession>
<dbReference type="EMBL" id="ML213514">
    <property type="protein sequence ID" value="TFK49970.1"/>
    <property type="molecule type" value="Genomic_DNA"/>
</dbReference>
<proteinExistence type="predicted"/>